<dbReference type="Proteomes" id="UP000283732">
    <property type="component" value="Unassembled WGS sequence"/>
</dbReference>
<reference evidence="3 4" key="1">
    <citation type="submission" date="2018-08" db="EMBL/GenBank/DDBJ databases">
        <title>A genome reference for cultivated species of the human gut microbiota.</title>
        <authorList>
            <person name="Zou Y."/>
            <person name="Xue W."/>
            <person name="Luo G."/>
        </authorList>
    </citation>
    <scope>NUCLEOTIDE SEQUENCE [LARGE SCALE GENOMIC DNA]</scope>
    <source>
        <strain evidence="2 3">AM16-50</strain>
        <strain evidence="1 4">AM50-15</strain>
    </source>
</reference>
<dbReference type="RefSeq" id="WP_122203030.1">
    <property type="nucleotide sequence ID" value="NZ_QRKC01000014.1"/>
</dbReference>
<gene>
    <name evidence="2" type="ORF">DW191_18750</name>
    <name evidence="1" type="ORF">DW986_09025</name>
</gene>
<evidence type="ECO:0000313" key="2">
    <source>
        <dbReference type="EMBL" id="RHH74117.1"/>
    </source>
</evidence>
<proteinExistence type="predicted"/>
<organism evidence="1 4">
    <name type="scientific">Parabacteroides merdae</name>
    <dbReference type="NCBI Taxonomy" id="46503"/>
    <lineage>
        <taxon>Bacteria</taxon>
        <taxon>Pseudomonadati</taxon>
        <taxon>Bacteroidota</taxon>
        <taxon>Bacteroidia</taxon>
        <taxon>Bacteroidales</taxon>
        <taxon>Tannerellaceae</taxon>
        <taxon>Parabacteroides</taxon>
    </lineage>
</organism>
<evidence type="ECO:0000313" key="3">
    <source>
        <dbReference type="Proteomes" id="UP000283732"/>
    </source>
</evidence>
<name>A0A3R6G898_9BACT</name>
<sequence length="124" mass="14621">MKILIFINIGDIPMTEEEMLAKISKCSSFHGGILNQSQDNRSVWIVRTEFSDEFKNHYTKSFWKWLGDGVCKLFEVPVYVSIYADDLQRYPKFQELRYVGYVGKLQEPKFDFSGDDISTDPRFW</sequence>
<protein>
    <submittedName>
        <fullName evidence="1">Uncharacterized protein</fullName>
    </submittedName>
</protein>
<accession>A0A3R6G898</accession>
<dbReference type="EMBL" id="QSEF01000010">
    <property type="protein sequence ID" value="RGZ48706.1"/>
    <property type="molecule type" value="Genomic_DNA"/>
</dbReference>
<evidence type="ECO:0000313" key="1">
    <source>
        <dbReference type="EMBL" id="RGZ48706.1"/>
    </source>
</evidence>
<dbReference type="AlphaFoldDB" id="A0A3R6G898"/>
<comment type="caution">
    <text evidence="1">The sequence shown here is derived from an EMBL/GenBank/DDBJ whole genome shotgun (WGS) entry which is preliminary data.</text>
</comment>
<dbReference type="Proteomes" id="UP000285173">
    <property type="component" value="Unassembled WGS sequence"/>
</dbReference>
<dbReference type="EMBL" id="QRKC01000014">
    <property type="protein sequence ID" value="RHH74117.1"/>
    <property type="molecule type" value="Genomic_DNA"/>
</dbReference>
<evidence type="ECO:0000313" key="4">
    <source>
        <dbReference type="Proteomes" id="UP000285173"/>
    </source>
</evidence>